<gene>
    <name evidence="1" type="ORF">Hena1_01590</name>
</gene>
<protein>
    <submittedName>
        <fullName evidence="1">Uncharacterized protein</fullName>
    </submittedName>
</protein>
<evidence type="ECO:0000313" key="1">
    <source>
        <dbReference type="EMBL" id="QGZ16309.1"/>
    </source>
</evidence>
<dbReference type="Proteomes" id="UP000433183">
    <property type="component" value="Segment"/>
</dbReference>
<proteinExistence type="predicted"/>
<reference evidence="1 2" key="1">
    <citation type="submission" date="2019-11" db="EMBL/GenBank/DDBJ databases">
        <title>Characterization of a new Erwinia amylovora bacteriophage.</title>
        <authorList>
            <person name="Valentovich L.N."/>
            <person name="Akhremchuk A.E."/>
            <person name="Besarab N.V."/>
            <person name="Lagonenko A.L."/>
        </authorList>
    </citation>
    <scope>NUCLEOTIDE SEQUENCE [LARGE SCALE GENOMIC DNA]</scope>
</reference>
<accession>A0A6B9J9W4</accession>
<keyword evidence="2" id="KW-1185">Reference proteome</keyword>
<evidence type="ECO:0000313" key="2">
    <source>
        <dbReference type="Proteomes" id="UP000433183"/>
    </source>
</evidence>
<name>A0A6B9J9W4_9CAUD</name>
<organism evidence="1 2">
    <name type="scientific">Erwinia phage Hena1</name>
    <dbReference type="NCBI Taxonomy" id="2678601"/>
    <lineage>
        <taxon>Viruses</taxon>
        <taxon>Duplodnaviria</taxon>
        <taxon>Heunggongvirae</taxon>
        <taxon>Uroviricota</taxon>
        <taxon>Caudoviricetes</taxon>
        <taxon>Vequintavirinae</taxon>
        <taxon>Henunavirus</taxon>
        <taxon>Henunavirus hena1</taxon>
    </lineage>
</organism>
<dbReference type="EMBL" id="MN732867">
    <property type="protein sequence ID" value="QGZ16309.1"/>
    <property type="molecule type" value="Genomic_DNA"/>
</dbReference>
<sequence length="499" mass="54045">MADQKTFGLNDYGFTVPSLDTLIAETKESLIAIFGETFNTQSNSIVDKLTTILNEREYQLILLGQAIYASGTLAGAEGIYLDELLGRRGVYRRGKTKSTGSIEMAVNATVPYNLIYTPDSFTVDNGTFILTGNTTVAGSLIAQQILNSDLVLGKYTFQVLSSADNSMKSMSVTLRNKTPGSTELNTFLYSIKDFIVTNTTDLNADLIYVDSAAGALYIGYNSTKELIGLNSRIDFRSSPIAGTRTLQFEVVAVEAGVLTREANTVTQISPTPSGFISLNNMTSFADGADVETDNEYKIRAMSITSEASKATRPAVISALLGVEGVQKVKIFANNTDQRDQYGVPAYKFEPVVYGGVTEQISQALYNTIALSNGTYGNTFYDITTEDDTVERIYHSKASSTSYNVLIRYQGKVLSSTEQDTIRRAIKLMTDGLTIADTLYNIQLIAAVAGAVSAGRFTQLTAAVKKASEPTSAYTSSDVVLGMREVFALDTANILFQQIT</sequence>